<keyword evidence="2" id="KW-0521">NADP</keyword>
<dbReference type="Gene3D" id="3.90.25.10">
    <property type="entry name" value="UDP-galactose 4-epimerase, domain 1"/>
    <property type="match status" value="1"/>
</dbReference>
<dbReference type="GO" id="GO:0016491">
    <property type="term" value="F:oxidoreductase activity"/>
    <property type="evidence" value="ECO:0007669"/>
    <property type="project" value="UniProtKB-KW"/>
</dbReference>
<evidence type="ECO:0000256" key="2">
    <source>
        <dbReference type="ARBA" id="ARBA00022857"/>
    </source>
</evidence>
<dbReference type="EMBL" id="JAATWM020000022">
    <property type="protein sequence ID" value="KAF9875398.1"/>
    <property type="molecule type" value="Genomic_DNA"/>
</dbReference>
<organism evidence="5 6">
    <name type="scientific">Colletotrichum karsti</name>
    <dbReference type="NCBI Taxonomy" id="1095194"/>
    <lineage>
        <taxon>Eukaryota</taxon>
        <taxon>Fungi</taxon>
        <taxon>Dikarya</taxon>
        <taxon>Ascomycota</taxon>
        <taxon>Pezizomycotina</taxon>
        <taxon>Sordariomycetes</taxon>
        <taxon>Hypocreomycetidae</taxon>
        <taxon>Glomerellales</taxon>
        <taxon>Glomerellaceae</taxon>
        <taxon>Colletotrichum</taxon>
        <taxon>Colletotrichum boninense species complex</taxon>
    </lineage>
</organism>
<protein>
    <recommendedName>
        <fullName evidence="4">NmrA-like domain-containing protein</fullName>
    </recommendedName>
</protein>
<dbReference type="InterPro" id="IPR008030">
    <property type="entry name" value="NmrA-like"/>
</dbReference>
<dbReference type="InterPro" id="IPR036291">
    <property type="entry name" value="NAD(P)-bd_dom_sf"/>
</dbReference>
<evidence type="ECO:0000256" key="1">
    <source>
        <dbReference type="ARBA" id="ARBA00005725"/>
    </source>
</evidence>
<dbReference type="SUPFAM" id="SSF51735">
    <property type="entry name" value="NAD(P)-binding Rossmann-fold domains"/>
    <property type="match status" value="1"/>
</dbReference>
<keyword evidence="6" id="KW-1185">Reference proteome</keyword>
<dbReference type="Proteomes" id="UP000781932">
    <property type="component" value="Unassembled WGS sequence"/>
</dbReference>
<reference evidence="5" key="2">
    <citation type="submission" date="2020-11" db="EMBL/GenBank/DDBJ databases">
        <title>Whole genome sequencing of Colletotrichum sp.</title>
        <authorList>
            <person name="Li H."/>
        </authorList>
    </citation>
    <scope>NUCLEOTIDE SEQUENCE</scope>
    <source>
        <strain evidence="5">CkLH20</strain>
    </source>
</reference>
<dbReference type="OrthoDB" id="419598at2759"/>
<evidence type="ECO:0000259" key="4">
    <source>
        <dbReference type="Pfam" id="PF05368"/>
    </source>
</evidence>
<dbReference type="PANTHER" id="PTHR47706">
    <property type="entry name" value="NMRA-LIKE FAMILY PROTEIN"/>
    <property type="match status" value="1"/>
</dbReference>
<evidence type="ECO:0000256" key="3">
    <source>
        <dbReference type="ARBA" id="ARBA00023002"/>
    </source>
</evidence>
<dbReference type="RefSeq" id="XP_038744859.1">
    <property type="nucleotide sequence ID" value="XM_038889935.1"/>
</dbReference>
<dbReference type="InterPro" id="IPR051609">
    <property type="entry name" value="NmrA/Isoflavone_reductase-like"/>
</dbReference>
<dbReference type="AlphaFoldDB" id="A0A9P6LJ76"/>
<dbReference type="GeneID" id="62163009"/>
<accession>A0A9P6LJ76</accession>
<evidence type="ECO:0000313" key="6">
    <source>
        <dbReference type="Proteomes" id="UP000781932"/>
    </source>
</evidence>
<reference evidence="5" key="1">
    <citation type="submission" date="2020-03" db="EMBL/GenBank/DDBJ databases">
        <authorList>
            <person name="He L."/>
        </authorList>
    </citation>
    <scope>NUCLEOTIDE SEQUENCE</scope>
    <source>
        <strain evidence="5">CkLH20</strain>
    </source>
</reference>
<gene>
    <name evidence="5" type="ORF">CkaCkLH20_07218</name>
</gene>
<feature type="domain" description="NmrA-like" evidence="4">
    <location>
        <begin position="3"/>
        <end position="224"/>
    </location>
</feature>
<name>A0A9P6LJ76_9PEZI</name>
<dbReference type="Gene3D" id="3.40.50.720">
    <property type="entry name" value="NAD(P)-binding Rossmann-like Domain"/>
    <property type="match status" value="1"/>
</dbReference>
<dbReference type="PANTHER" id="PTHR47706:SF4">
    <property type="entry name" value="NMRA-LIKE DOMAIN-CONTAINING PROTEIN"/>
    <property type="match status" value="1"/>
</dbReference>
<dbReference type="Pfam" id="PF05368">
    <property type="entry name" value="NmrA"/>
    <property type="match status" value="1"/>
</dbReference>
<evidence type="ECO:0000313" key="5">
    <source>
        <dbReference type="EMBL" id="KAF9875398.1"/>
    </source>
</evidence>
<comment type="similarity">
    <text evidence="1">Belongs to the NmrA-type oxidoreductase family. Isoflavone reductase subfamily.</text>
</comment>
<keyword evidence="3" id="KW-0560">Oxidoreductase</keyword>
<sequence length="304" mass="33094">MSVVVAGGTGGLGRALIEAIQARGTYQVSGNPGGSDGVRFVAVDYSNEDSLVSVLEKYNVDTVISAVNNITGENDSELSLIRAAEKSNTTKRFIPSYFGVPYLPEQYESFPPAMAKKSALTALKATSLEWTAIYNGYFLDYFGTPKLKSYMDDVAFFVDVANNVAAIPGSGEVTVAFAHTSDVGRFVARLLEHPGWSPETYIIGDKATFHDVVRLAEEVKGVKFTVFHDSIEHLEAGKLTELPSHHQFYSIYPKEMLHSFLAPFGLICARGQANLQPSQTLNEGFPDIKPLKVIDVLKLGWGSS</sequence>
<proteinExistence type="inferred from homology"/>
<comment type="caution">
    <text evidence="5">The sequence shown here is derived from an EMBL/GenBank/DDBJ whole genome shotgun (WGS) entry which is preliminary data.</text>
</comment>